<dbReference type="RefSeq" id="WP_142642424.1">
    <property type="nucleotide sequence ID" value="NZ_VDGI01000009.1"/>
</dbReference>
<feature type="transmembrane region" description="Helical" evidence="1">
    <location>
        <begin position="460"/>
        <end position="479"/>
    </location>
</feature>
<dbReference type="AlphaFoldDB" id="A0A544TR67"/>
<reference evidence="2 3" key="1">
    <citation type="submission" date="2019-06" db="EMBL/GenBank/DDBJ databases">
        <title>Psychrobacillus vulpis sp. nov., a new species isolated from feces of a red fox that inhabits in The Tablas de Daimiel Natural Park, Albacete, Spain.</title>
        <authorList>
            <person name="Rodriguez M."/>
            <person name="Reina J.C."/>
            <person name="Bejar V."/>
            <person name="Llamas I."/>
        </authorList>
    </citation>
    <scope>NUCLEOTIDE SEQUENCE [LARGE SCALE GENOMIC DNA]</scope>
    <source>
        <strain evidence="2 3">Z8</strain>
    </source>
</reference>
<organism evidence="2 3">
    <name type="scientific">Psychrobacillus vulpis</name>
    <dbReference type="NCBI Taxonomy" id="2325572"/>
    <lineage>
        <taxon>Bacteria</taxon>
        <taxon>Bacillati</taxon>
        <taxon>Bacillota</taxon>
        <taxon>Bacilli</taxon>
        <taxon>Bacillales</taxon>
        <taxon>Bacillaceae</taxon>
        <taxon>Psychrobacillus</taxon>
    </lineage>
</organism>
<feature type="transmembrane region" description="Helical" evidence="1">
    <location>
        <begin position="5"/>
        <end position="22"/>
    </location>
</feature>
<feature type="transmembrane region" description="Helical" evidence="1">
    <location>
        <begin position="491"/>
        <end position="511"/>
    </location>
</feature>
<keyword evidence="1" id="KW-0472">Membrane</keyword>
<dbReference type="OrthoDB" id="2444734at2"/>
<proteinExistence type="predicted"/>
<protein>
    <submittedName>
        <fullName evidence="2">Uncharacterized protein</fullName>
    </submittedName>
</protein>
<comment type="caution">
    <text evidence="2">The sequence shown here is derived from an EMBL/GenBank/DDBJ whole genome shotgun (WGS) entry which is preliminary data.</text>
</comment>
<feature type="transmembrane region" description="Helical" evidence="1">
    <location>
        <begin position="423"/>
        <end position="440"/>
    </location>
</feature>
<dbReference type="Proteomes" id="UP000316626">
    <property type="component" value="Unassembled WGS sequence"/>
</dbReference>
<evidence type="ECO:0000313" key="2">
    <source>
        <dbReference type="EMBL" id="TQR19946.1"/>
    </source>
</evidence>
<feature type="transmembrane region" description="Helical" evidence="1">
    <location>
        <begin position="386"/>
        <end position="411"/>
    </location>
</feature>
<keyword evidence="1" id="KW-0812">Transmembrane</keyword>
<keyword evidence="3" id="KW-1185">Reference proteome</keyword>
<dbReference type="EMBL" id="VDGI01000009">
    <property type="protein sequence ID" value="TQR19946.1"/>
    <property type="molecule type" value="Genomic_DNA"/>
</dbReference>
<name>A0A544TR67_9BACI</name>
<gene>
    <name evidence="2" type="ORF">FG384_09805</name>
</gene>
<keyword evidence="1" id="KW-1133">Transmembrane helix</keyword>
<evidence type="ECO:0000313" key="3">
    <source>
        <dbReference type="Proteomes" id="UP000316626"/>
    </source>
</evidence>
<evidence type="ECO:0000256" key="1">
    <source>
        <dbReference type="SAM" id="Phobius"/>
    </source>
</evidence>
<accession>A0A544TR67</accession>
<sequence>MKNKLIFISFFIVLSIIGYLYWSTLQEQIELPSKQWSRSIPGDSIEGNFSKLQSLPEENGYTISLLDFKKLVVLSCDNDMKCEENRTIESLNTYKDSWSNQTDSYFIRDGTLIHSNVSSGEIEIANNVVNFSKTGDTLVYWTEDHNIVVLNSPLSSEKQQFKFDEPVSYATSLENQIFIVTENKEEELYTLYNLADGVSQLFQFNISSQDILSSIHIFQQTEDSYTLVLDKKIIAGGSSTKIIESATFDLSLNQSPTFTKLSFIESQTGLKLKNIQFPSFYQGQHGPLITFSSTFYDQFGEKVSKIFVANFTGNTIQANAVTKPGSRYERSVLLNEQTVAYFKMKGANRYLQYSSSDEVIKQDTNRIMEGDYKAASYALLTKFFNGFLLILFSFAWIIPTLLVSYGSMFLLDKMKFARTYQTAFIVHLIALLSLQMYFLYRFTSIENIVNSIPFITENWHFALLLIISSILSAVPLFILRYKISEDNFNTCVLYTTFMNLGILFLLIGPYII</sequence>